<feature type="compositionally biased region" description="Basic and acidic residues" evidence="1">
    <location>
        <begin position="1081"/>
        <end position="1091"/>
    </location>
</feature>
<feature type="region of interest" description="Disordered" evidence="1">
    <location>
        <begin position="487"/>
        <end position="779"/>
    </location>
</feature>
<dbReference type="EMBL" id="CAMXCT030000118">
    <property type="protein sequence ID" value="CAL4761474.1"/>
    <property type="molecule type" value="Genomic_DNA"/>
</dbReference>
<feature type="compositionally biased region" description="Basic and acidic residues" evidence="1">
    <location>
        <begin position="487"/>
        <end position="503"/>
    </location>
</feature>
<evidence type="ECO:0000256" key="1">
    <source>
        <dbReference type="SAM" id="MobiDB-lite"/>
    </source>
</evidence>
<feature type="compositionally biased region" description="Basic and acidic residues" evidence="1">
    <location>
        <begin position="691"/>
        <end position="700"/>
    </location>
</feature>
<feature type="compositionally biased region" description="Basic and acidic residues" evidence="1">
    <location>
        <begin position="895"/>
        <end position="951"/>
    </location>
</feature>
<dbReference type="EMBL" id="CAMXCT010000118">
    <property type="protein sequence ID" value="CAI3974162.1"/>
    <property type="molecule type" value="Genomic_DNA"/>
</dbReference>
<feature type="compositionally biased region" description="Basic and acidic residues" evidence="1">
    <location>
        <begin position="513"/>
        <end position="534"/>
    </location>
</feature>
<feature type="compositionally biased region" description="Basic and acidic residues" evidence="1">
    <location>
        <begin position="1134"/>
        <end position="1143"/>
    </location>
</feature>
<feature type="compositionally biased region" description="Basic and acidic residues" evidence="1">
    <location>
        <begin position="714"/>
        <end position="732"/>
    </location>
</feature>
<feature type="compositionally biased region" description="Basic and acidic residues" evidence="1">
    <location>
        <begin position="747"/>
        <end position="779"/>
    </location>
</feature>
<name>A0A9P1BIS0_9DINO</name>
<protein>
    <submittedName>
        <fullName evidence="2">Uncharacterized protein</fullName>
    </submittedName>
</protein>
<reference evidence="2" key="1">
    <citation type="submission" date="2022-10" db="EMBL/GenBank/DDBJ databases">
        <authorList>
            <person name="Chen Y."/>
            <person name="Dougan E. K."/>
            <person name="Chan C."/>
            <person name="Rhodes N."/>
            <person name="Thang M."/>
        </authorList>
    </citation>
    <scope>NUCLEOTIDE SEQUENCE</scope>
</reference>
<gene>
    <name evidence="2" type="ORF">C1SCF055_LOCUS2586</name>
</gene>
<feature type="region of interest" description="Disordered" evidence="1">
    <location>
        <begin position="1134"/>
        <end position="1189"/>
    </location>
</feature>
<feature type="region of interest" description="Disordered" evidence="1">
    <location>
        <begin position="799"/>
        <end position="1105"/>
    </location>
</feature>
<proteinExistence type="predicted"/>
<feature type="compositionally biased region" description="Basic and acidic residues" evidence="1">
    <location>
        <begin position="571"/>
        <end position="598"/>
    </location>
</feature>
<feature type="compositionally biased region" description="Basic residues" evidence="1">
    <location>
        <begin position="1062"/>
        <end position="1080"/>
    </location>
</feature>
<keyword evidence="4" id="KW-1185">Reference proteome</keyword>
<feature type="compositionally biased region" description="Acidic residues" evidence="1">
    <location>
        <begin position="626"/>
        <end position="653"/>
    </location>
</feature>
<comment type="caution">
    <text evidence="2">The sequence shown here is derived from an EMBL/GenBank/DDBJ whole genome shotgun (WGS) entry which is preliminary data.</text>
</comment>
<evidence type="ECO:0000313" key="4">
    <source>
        <dbReference type="Proteomes" id="UP001152797"/>
    </source>
</evidence>
<reference evidence="3 4" key="2">
    <citation type="submission" date="2024-05" db="EMBL/GenBank/DDBJ databases">
        <authorList>
            <person name="Chen Y."/>
            <person name="Shah S."/>
            <person name="Dougan E. K."/>
            <person name="Thang M."/>
            <person name="Chan C."/>
        </authorList>
    </citation>
    <scope>NUCLEOTIDE SEQUENCE [LARGE SCALE GENOMIC DNA]</scope>
</reference>
<organism evidence="2">
    <name type="scientific">Cladocopium goreaui</name>
    <dbReference type="NCBI Taxonomy" id="2562237"/>
    <lineage>
        <taxon>Eukaryota</taxon>
        <taxon>Sar</taxon>
        <taxon>Alveolata</taxon>
        <taxon>Dinophyceae</taxon>
        <taxon>Suessiales</taxon>
        <taxon>Symbiodiniaceae</taxon>
        <taxon>Cladocopium</taxon>
    </lineage>
</organism>
<accession>A0A9P1BIS0</accession>
<evidence type="ECO:0000313" key="3">
    <source>
        <dbReference type="EMBL" id="CAL4761474.1"/>
    </source>
</evidence>
<feature type="compositionally biased region" description="Acidic residues" evidence="1">
    <location>
        <begin position="977"/>
        <end position="987"/>
    </location>
</feature>
<evidence type="ECO:0000313" key="2">
    <source>
        <dbReference type="EMBL" id="CAI3974162.1"/>
    </source>
</evidence>
<feature type="compositionally biased region" description="Basic and acidic residues" evidence="1">
    <location>
        <begin position="988"/>
        <end position="1015"/>
    </location>
</feature>
<feature type="compositionally biased region" description="Basic and acidic residues" evidence="1">
    <location>
        <begin position="810"/>
        <end position="827"/>
    </location>
</feature>
<dbReference type="AlphaFoldDB" id="A0A9P1BIS0"/>
<sequence>MEQITLYTENAPAPKDEIKEKVMLVDEKVQSLNADARRAQYEADTLSLARDVAQIGHLYREVAKTEHALRTERISHLRGQNCIGASLVADFMANNMAVHGGNCRDQMSLAERFLVRHPTFPAVIWCDLMKCGRMTGSEVNDFAELLACIFKKHPQTDKMDAKGLKQHAIVIRCQAPAGRRKVPLHFDGWVIHQDAGAADNLPWMPEAAYIVPVAEKNSLPHASEGARPAQLGLPDHWSLSDVQEAAQLLAGEALPLAMLSAILGKTGVKEKYDTCLLINLTSYDGWVEKTAKRWSELSGCPMKWKILSMTKNIVTAQYVERTLALELMEVRPYEAKPPPATGNGKDVDPTKFPLRLVRLDYDPNPALKGWSKFRISVPPNVRARYMDDAVYGEEWLKLLNDFDSKSFVSNDIINLPNPVKYGTRSQEDLKAAMALKAKEEEAETSKVALEPWVNEPVAHMPLTLSSMEFQLAHGASKFLKGDKVSALKRQEQESKEKALRMKDLSGPSGEPSDSTKVRLEFGGESRSDEGEKKPAGKAMPMTVNSCTSRSDPALSESKHAELEASIQAVKADQKKERKEAKEEDKATRAEKKDPEGKKPSTRQVKPKMTAKSAVSKRAAAKKKIQDEDEGSNSLDSEESPTSEELPSESDDDGCAAPTEPKDQPAKTSAKLPPKDAPAEKPKRKRVPKPVVESKDPDTKRKLAIAKAVGCVARQSEKDETKEGEVPAKKADETAVDDTQARALKAAAQEKAEAKKAAKAEKADAKKAATVEKAKARKAEAAVRLQEKKADAAERLLIQTKTAEDANVEMHVTKKEDAPGHNSRQKDSTEEEIGSGAMQDKDNAEDTTQLQTPKSPEPEEKVEETLGEESKARSKRKADDWSKVSQTRKAKTAESAAEKVHALKTEEWKAKAKEAAERLLKTQKAKATEEAKAGMHVFKKEDATGHNDRQTDSTEEETGSGAMEEDTTRLQTPKSPEPEEEKVEETLGEESKAGSKRKTVEKYKGSQVKAKAEKKVKTTAQSSKRKKNAANDDKHEDSDAEVSEEDRPKVEDSTEDETPTGKNGKKPQARGKKKERKGKKVKGPEGDKEKAKPGTPGREGLRDTYWNHITEARERLRALHPEKTKTDILQMARAEWKNHPERVGSMKNMTRSELSRRRLAPKKPPSPIKEPAKPAEPAAGEAELDESHELGDELDTMFSEVEEQEELLLAELLAPSDSES</sequence>
<dbReference type="Proteomes" id="UP001152797">
    <property type="component" value="Unassembled WGS sequence"/>
</dbReference>
<dbReference type="EMBL" id="CAMXCT020000118">
    <property type="protein sequence ID" value="CAL1127537.1"/>
    <property type="molecule type" value="Genomic_DNA"/>
</dbReference>
<feature type="compositionally biased region" description="Basic and acidic residues" evidence="1">
    <location>
        <begin position="867"/>
        <end position="881"/>
    </location>
</feature>